<dbReference type="Proteomes" id="UP000299102">
    <property type="component" value="Unassembled WGS sequence"/>
</dbReference>
<sequence>MDVIPRNLSVSEIGPSPPSPPLRLNGVRDRRLNVFIVTRSECFNSTKVKNPFVNPAAARKEVRREDDTTWRRIDRSLAPRRREKESAVIGFEIFASESREFNNISPKSTLFGSRGDDLRRARARVCPRPVTSHAHARGPRRYTVNGILMGSLQ</sequence>
<evidence type="ECO:0000313" key="2">
    <source>
        <dbReference type="EMBL" id="GBP64290.1"/>
    </source>
</evidence>
<proteinExistence type="predicted"/>
<feature type="region of interest" description="Disordered" evidence="1">
    <location>
        <begin position="1"/>
        <end position="22"/>
    </location>
</feature>
<protein>
    <submittedName>
        <fullName evidence="2">Uncharacterized protein</fullName>
    </submittedName>
</protein>
<reference evidence="2 3" key="1">
    <citation type="journal article" date="2019" name="Commun. Biol.">
        <title>The bagworm genome reveals a unique fibroin gene that provides high tensile strength.</title>
        <authorList>
            <person name="Kono N."/>
            <person name="Nakamura H."/>
            <person name="Ohtoshi R."/>
            <person name="Tomita M."/>
            <person name="Numata K."/>
            <person name="Arakawa K."/>
        </authorList>
    </citation>
    <scope>NUCLEOTIDE SEQUENCE [LARGE SCALE GENOMIC DNA]</scope>
</reference>
<evidence type="ECO:0000313" key="3">
    <source>
        <dbReference type="Proteomes" id="UP000299102"/>
    </source>
</evidence>
<keyword evidence="3" id="KW-1185">Reference proteome</keyword>
<dbReference type="AlphaFoldDB" id="A0A4C1XME0"/>
<organism evidence="2 3">
    <name type="scientific">Eumeta variegata</name>
    <name type="common">Bagworm moth</name>
    <name type="synonym">Eumeta japonica</name>
    <dbReference type="NCBI Taxonomy" id="151549"/>
    <lineage>
        <taxon>Eukaryota</taxon>
        <taxon>Metazoa</taxon>
        <taxon>Ecdysozoa</taxon>
        <taxon>Arthropoda</taxon>
        <taxon>Hexapoda</taxon>
        <taxon>Insecta</taxon>
        <taxon>Pterygota</taxon>
        <taxon>Neoptera</taxon>
        <taxon>Endopterygota</taxon>
        <taxon>Lepidoptera</taxon>
        <taxon>Glossata</taxon>
        <taxon>Ditrysia</taxon>
        <taxon>Tineoidea</taxon>
        <taxon>Psychidae</taxon>
        <taxon>Oiketicinae</taxon>
        <taxon>Eumeta</taxon>
    </lineage>
</organism>
<comment type="caution">
    <text evidence="2">The sequence shown here is derived from an EMBL/GenBank/DDBJ whole genome shotgun (WGS) entry which is preliminary data.</text>
</comment>
<accession>A0A4C1XME0</accession>
<gene>
    <name evidence="2" type="ORF">EVAR_45338_1</name>
</gene>
<name>A0A4C1XME0_EUMVA</name>
<evidence type="ECO:0000256" key="1">
    <source>
        <dbReference type="SAM" id="MobiDB-lite"/>
    </source>
</evidence>
<dbReference type="EMBL" id="BGZK01000893">
    <property type="protein sequence ID" value="GBP64290.1"/>
    <property type="molecule type" value="Genomic_DNA"/>
</dbReference>